<protein>
    <recommendedName>
        <fullName evidence="3">UBX domain-containing protein</fullName>
    </recommendedName>
</protein>
<gene>
    <name evidence="4" type="ORF">HPHI1048_LOCUS19852</name>
</gene>
<dbReference type="Pfam" id="PF00789">
    <property type="entry name" value="UBX"/>
    <property type="match status" value="1"/>
</dbReference>
<dbReference type="InterPro" id="IPR009060">
    <property type="entry name" value="UBA-like_sf"/>
</dbReference>
<dbReference type="InterPro" id="IPR001012">
    <property type="entry name" value="UBX_dom"/>
</dbReference>
<dbReference type="PROSITE" id="PS50033">
    <property type="entry name" value="UBX"/>
    <property type="match status" value="1"/>
</dbReference>
<organism evidence="4">
    <name type="scientific">Hanusia phi</name>
    <dbReference type="NCBI Taxonomy" id="3032"/>
    <lineage>
        <taxon>Eukaryota</taxon>
        <taxon>Cryptophyceae</taxon>
        <taxon>Pyrenomonadales</taxon>
        <taxon>Geminigeraceae</taxon>
        <taxon>Hanusia</taxon>
    </lineage>
</organism>
<dbReference type="InterPro" id="IPR050730">
    <property type="entry name" value="UBX_domain-protein"/>
</dbReference>
<dbReference type="PANTHER" id="PTHR23322:SF93">
    <property type="entry name" value="UBX DOMAIN-CONTAINING PROTEIN 8"/>
    <property type="match status" value="1"/>
</dbReference>
<dbReference type="InterPro" id="IPR003903">
    <property type="entry name" value="UIM_dom"/>
</dbReference>
<dbReference type="GO" id="GO:0043130">
    <property type="term" value="F:ubiquitin binding"/>
    <property type="evidence" value="ECO:0007669"/>
    <property type="project" value="TreeGrafter"/>
</dbReference>
<feature type="compositionally biased region" description="Basic and acidic residues" evidence="2">
    <location>
        <begin position="300"/>
        <end position="309"/>
    </location>
</feature>
<feature type="region of interest" description="Disordered" evidence="2">
    <location>
        <begin position="52"/>
        <end position="75"/>
    </location>
</feature>
<dbReference type="EMBL" id="HBEO01029273">
    <property type="protein sequence ID" value="CAD8501373.1"/>
    <property type="molecule type" value="Transcribed_RNA"/>
</dbReference>
<feature type="compositionally biased region" description="Polar residues" evidence="2">
    <location>
        <begin position="160"/>
        <end position="172"/>
    </location>
</feature>
<keyword evidence="1" id="KW-0175">Coiled coil</keyword>
<feature type="region of interest" description="Disordered" evidence="2">
    <location>
        <begin position="288"/>
        <end position="309"/>
    </location>
</feature>
<dbReference type="SUPFAM" id="SSF54236">
    <property type="entry name" value="Ubiquitin-like"/>
    <property type="match status" value="1"/>
</dbReference>
<evidence type="ECO:0000259" key="3">
    <source>
        <dbReference type="PROSITE" id="PS50033"/>
    </source>
</evidence>
<dbReference type="SMART" id="SM00166">
    <property type="entry name" value="UBX"/>
    <property type="match status" value="1"/>
</dbReference>
<feature type="region of interest" description="Disordered" evidence="2">
    <location>
        <begin position="147"/>
        <end position="186"/>
    </location>
</feature>
<dbReference type="CDD" id="cd01767">
    <property type="entry name" value="UBX"/>
    <property type="match status" value="1"/>
</dbReference>
<feature type="compositionally biased region" description="Pro residues" evidence="2">
    <location>
        <begin position="107"/>
        <end position="120"/>
    </location>
</feature>
<accession>A0A7S0HVD8</accession>
<dbReference type="SMART" id="SM00726">
    <property type="entry name" value="UIM"/>
    <property type="match status" value="5"/>
</dbReference>
<evidence type="ECO:0000256" key="1">
    <source>
        <dbReference type="SAM" id="Coils"/>
    </source>
</evidence>
<name>A0A7S0HVD8_9CRYP</name>
<dbReference type="Gene3D" id="3.10.20.90">
    <property type="entry name" value="Phosphatidylinositol 3-kinase Catalytic Subunit, Chain A, domain 1"/>
    <property type="match status" value="1"/>
</dbReference>
<dbReference type="PANTHER" id="PTHR23322">
    <property type="entry name" value="FAS-ASSOCIATED PROTEIN"/>
    <property type="match status" value="1"/>
</dbReference>
<dbReference type="AlphaFoldDB" id="A0A7S0HVD8"/>
<dbReference type="InterPro" id="IPR029071">
    <property type="entry name" value="Ubiquitin-like_domsf"/>
</dbReference>
<dbReference type="CDD" id="cd14273">
    <property type="entry name" value="UBA_TAP-C_like"/>
    <property type="match status" value="1"/>
</dbReference>
<feature type="compositionally biased region" description="Basic and acidic residues" evidence="2">
    <location>
        <begin position="173"/>
        <end position="182"/>
    </location>
</feature>
<dbReference type="Pfam" id="PF14555">
    <property type="entry name" value="UBA_4"/>
    <property type="match status" value="1"/>
</dbReference>
<evidence type="ECO:0000256" key="2">
    <source>
        <dbReference type="SAM" id="MobiDB-lite"/>
    </source>
</evidence>
<evidence type="ECO:0000313" key="4">
    <source>
        <dbReference type="EMBL" id="CAD8501373.1"/>
    </source>
</evidence>
<feature type="coiled-coil region" evidence="1">
    <location>
        <begin position="322"/>
        <end position="361"/>
    </location>
</feature>
<reference evidence="4" key="1">
    <citation type="submission" date="2021-01" db="EMBL/GenBank/DDBJ databases">
        <authorList>
            <person name="Corre E."/>
            <person name="Pelletier E."/>
            <person name="Niang G."/>
            <person name="Scheremetjew M."/>
            <person name="Finn R."/>
            <person name="Kale V."/>
            <person name="Holt S."/>
            <person name="Cochrane G."/>
            <person name="Meng A."/>
            <person name="Brown T."/>
            <person name="Cohen L."/>
        </authorList>
    </citation>
    <scope>NUCLEOTIDE SEQUENCE</scope>
    <source>
        <strain evidence="4">CCMP325</strain>
    </source>
</reference>
<dbReference type="Gene3D" id="1.10.8.10">
    <property type="entry name" value="DNA helicase RuvA subunit, C-terminal domain"/>
    <property type="match status" value="1"/>
</dbReference>
<sequence>MADDPSKAESLQQFLAITGATDVQAATHMLEGNAWDVEAAVNFFFSSGETGTGHGTSAGSTEANATQQRNSPVEAMEEDDRELQIALAASMSNASTDRPSSQHVSFQPPPFRPPAQPVPPHLLRGVQNVTDEEDDGLDHAMRLSAAQRRQDLESDAQVESVLQSSVGMTGRNQETDHDHSDGEDATEQAFIEAAIKASLEHPQPGLDGDDDPLLAEALHASLAKDEGEESKRSIPSIEERFPQLRAQELAQKRAHEAQFVPDTFSESRAAGIPENLRRFMDVDDDFGAPKYNPPSPSTMEARRVREEQDRAYEESLEMDRAKEMSKKEAQRAAQEAEELAKQEAMRLAKEKETKKAEMMKELSRKRALIPAEPNAGAEGVTTIGVRLQDGSRLPNRKFRSTDRIEVLYIWVETALLERQLEAGDEAPAKLFDLVSMAPVRAFKDRSMTLAEAELASQTLLSVQFRNA</sequence>
<feature type="region of interest" description="Disordered" evidence="2">
    <location>
        <begin position="91"/>
        <end position="122"/>
    </location>
</feature>
<feature type="compositionally biased region" description="Polar residues" evidence="2">
    <location>
        <begin position="91"/>
        <end position="105"/>
    </location>
</feature>
<proteinExistence type="predicted"/>
<dbReference type="SUPFAM" id="SSF46934">
    <property type="entry name" value="UBA-like"/>
    <property type="match status" value="1"/>
</dbReference>
<feature type="domain" description="UBX" evidence="3">
    <location>
        <begin position="376"/>
        <end position="462"/>
    </location>
</feature>